<dbReference type="AlphaFoldDB" id="A0A1H2WPP3"/>
<keyword evidence="2 6" id="KW-0547">Nucleotide-binding</keyword>
<protein>
    <recommendedName>
        <fullName evidence="6">GTP-dependent dephospho-CoA kinase</fullName>
        <ecNumber evidence="6">2.7.1.237</ecNumber>
    </recommendedName>
    <alternativeName>
        <fullName evidence="6">Dephospho-coenzyme A kinase</fullName>
        <shortName evidence="6">DPCK</shortName>
    </alternativeName>
</protein>
<dbReference type="RefSeq" id="WP_004516009.1">
    <property type="nucleotide sequence ID" value="NZ_FNOF01000007.1"/>
</dbReference>
<comment type="caution">
    <text evidence="6">Lacks conserved residue(s) required for the propagation of feature annotation.</text>
</comment>
<dbReference type="Pfam" id="PF04019">
    <property type="entry name" value="DUF359"/>
    <property type="match status" value="1"/>
</dbReference>
<name>A0A1H2WPP3_HALVA</name>
<dbReference type="InterPro" id="IPR007164">
    <property type="entry name" value="GTP-dep_dephospho-CoA_kin"/>
</dbReference>
<accession>A0A1H2WPP3</accession>
<dbReference type="STRING" id="28442.SAMN05443574_107111"/>
<comment type="function">
    <text evidence="6">Catalyzes the GTP-dependent phosphorylation of the 3'-hydroxyl group of dephosphocoenzyme A to form coenzyme A (CoA).</text>
</comment>
<keyword evidence="5 6" id="KW-0342">GTP-binding</keyword>
<evidence type="ECO:0000256" key="1">
    <source>
        <dbReference type="ARBA" id="ARBA00022679"/>
    </source>
</evidence>
<feature type="binding site" evidence="6">
    <location>
        <position position="62"/>
    </location>
    <ligand>
        <name>GTP</name>
        <dbReference type="ChEBI" id="CHEBI:37565"/>
    </ligand>
</feature>
<evidence type="ECO:0000256" key="4">
    <source>
        <dbReference type="ARBA" id="ARBA00022993"/>
    </source>
</evidence>
<dbReference type="EC" id="2.7.1.237" evidence="6"/>
<keyword evidence="1 6" id="KW-0808">Transferase</keyword>
<dbReference type="PIRSF" id="PIRSF006533">
    <property type="entry name" value="UCP006533"/>
    <property type="match status" value="1"/>
</dbReference>
<feature type="binding site" evidence="6">
    <location>
        <position position="143"/>
    </location>
    <ligand>
        <name>GTP</name>
        <dbReference type="ChEBI" id="CHEBI:37565"/>
    </ligand>
</feature>
<keyword evidence="4 6" id="KW-0173">Coenzyme A biosynthesis</keyword>
<comment type="catalytic activity">
    <reaction evidence="6">
        <text>3'-dephospho-CoA + GTP = GDP + CoA + H(+)</text>
        <dbReference type="Rhea" id="RHEA:61156"/>
        <dbReference type="ChEBI" id="CHEBI:15378"/>
        <dbReference type="ChEBI" id="CHEBI:37565"/>
        <dbReference type="ChEBI" id="CHEBI:57287"/>
        <dbReference type="ChEBI" id="CHEBI:57328"/>
        <dbReference type="ChEBI" id="CHEBI:58189"/>
        <dbReference type="EC" id="2.7.1.237"/>
    </reaction>
</comment>
<proteinExistence type="inferred from homology"/>
<reference evidence="7 8" key="1">
    <citation type="submission" date="2016-10" db="EMBL/GenBank/DDBJ databases">
        <authorList>
            <person name="de Groot N.N."/>
        </authorList>
    </citation>
    <scope>NUCLEOTIDE SEQUENCE [LARGE SCALE GENOMIC DNA]</scope>
    <source>
        <strain evidence="7 8">DSM 3756</strain>
    </source>
</reference>
<sequence>MSAVVLELPSDLRHELKEPLGEIYTDTAALLADAGDPIIAVGDMVTYHLIEAGRVPDLALVDERTKRSAVDADVAATINGFDRTRAVANPAATLTAELLAALREGIDNDETTLLDVEGEEDLATLPAVLAAPAGASVVYGQPDEGMVLADCGEAARDRDRVRSLLERMDGDTERAFDLVSV</sequence>
<dbReference type="Proteomes" id="UP000182573">
    <property type="component" value="Unassembled WGS sequence"/>
</dbReference>
<evidence type="ECO:0000256" key="2">
    <source>
        <dbReference type="ARBA" id="ARBA00022741"/>
    </source>
</evidence>
<evidence type="ECO:0000313" key="7">
    <source>
        <dbReference type="EMBL" id="SDW82602.1"/>
    </source>
</evidence>
<keyword evidence="3 6" id="KW-0418">Kinase</keyword>
<organism evidence="7 8">
    <name type="scientific">Haloarcula vallismortis</name>
    <name type="common">Halobacterium vallismortis</name>
    <dbReference type="NCBI Taxonomy" id="28442"/>
    <lineage>
        <taxon>Archaea</taxon>
        <taxon>Methanobacteriati</taxon>
        <taxon>Methanobacteriota</taxon>
        <taxon>Stenosarchaea group</taxon>
        <taxon>Halobacteria</taxon>
        <taxon>Halobacteriales</taxon>
        <taxon>Haloarculaceae</taxon>
        <taxon>Haloarcula</taxon>
    </lineage>
</organism>
<evidence type="ECO:0000313" key="8">
    <source>
        <dbReference type="Proteomes" id="UP000182573"/>
    </source>
</evidence>
<dbReference type="GO" id="GO:0015937">
    <property type="term" value="P:coenzyme A biosynthetic process"/>
    <property type="evidence" value="ECO:0007669"/>
    <property type="project" value="UniProtKB-UniRule"/>
</dbReference>
<evidence type="ECO:0000256" key="5">
    <source>
        <dbReference type="ARBA" id="ARBA00023134"/>
    </source>
</evidence>
<comment type="pathway">
    <text evidence="6">Cofactor biosynthesis; coenzyme A biosynthesis.</text>
</comment>
<dbReference type="PANTHER" id="PTHR40732:SF1">
    <property type="entry name" value="GTP-DEPENDENT DEPHOSPHO-COA KINASE"/>
    <property type="match status" value="1"/>
</dbReference>
<comment type="similarity">
    <text evidence="6">Belongs to the GTP-dependent DPCK family.</text>
</comment>
<dbReference type="HAMAP" id="MF_00590">
    <property type="entry name" value="Dephospho_CoA_kinase_GTP_dep"/>
    <property type="match status" value="1"/>
</dbReference>
<dbReference type="GO" id="GO:0016301">
    <property type="term" value="F:kinase activity"/>
    <property type="evidence" value="ECO:0007669"/>
    <property type="project" value="UniProtKB-UniRule"/>
</dbReference>
<feature type="binding site" evidence="6">
    <location>
        <position position="43"/>
    </location>
    <ligand>
        <name>GTP</name>
        <dbReference type="ChEBI" id="CHEBI:37565"/>
    </ligand>
</feature>
<dbReference type="UniPathway" id="UPA00241"/>
<dbReference type="GO" id="GO:0005525">
    <property type="term" value="F:GTP binding"/>
    <property type="evidence" value="ECO:0007669"/>
    <property type="project" value="UniProtKB-UniRule"/>
</dbReference>
<gene>
    <name evidence="7" type="ORF">SAMN05443574_107111</name>
</gene>
<dbReference type="PANTHER" id="PTHR40732">
    <property type="entry name" value="UPF0218 PROTEIN TK1697"/>
    <property type="match status" value="1"/>
</dbReference>
<feature type="binding site" evidence="6">
    <location>
        <position position="120"/>
    </location>
    <ligand>
        <name>GTP</name>
        <dbReference type="ChEBI" id="CHEBI:37565"/>
    </ligand>
</feature>
<evidence type="ECO:0000256" key="3">
    <source>
        <dbReference type="ARBA" id="ARBA00022777"/>
    </source>
</evidence>
<feature type="binding site" evidence="6">
    <location>
        <position position="45"/>
    </location>
    <ligand>
        <name>GTP</name>
        <dbReference type="ChEBI" id="CHEBI:37565"/>
    </ligand>
</feature>
<dbReference type="EMBL" id="FNOF01000007">
    <property type="protein sequence ID" value="SDW82602.1"/>
    <property type="molecule type" value="Genomic_DNA"/>
</dbReference>
<evidence type="ECO:0000256" key="6">
    <source>
        <dbReference type="HAMAP-Rule" id="MF_00590"/>
    </source>
</evidence>